<organism evidence="1 2">
    <name type="scientific">Armillaria novae-zelandiae</name>
    <dbReference type="NCBI Taxonomy" id="153914"/>
    <lineage>
        <taxon>Eukaryota</taxon>
        <taxon>Fungi</taxon>
        <taxon>Dikarya</taxon>
        <taxon>Basidiomycota</taxon>
        <taxon>Agaricomycotina</taxon>
        <taxon>Agaricomycetes</taxon>
        <taxon>Agaricomycetidae</taxon>
        <taxon>Agaricales</taxon>
        <taxon>Marasmiineae</taxon>
        <taxon>Physalacriaceae</taxon>
        <taxon>Armillaria</taxon>
    </lineage>
</organism>
<dbReference type="EMBL" id="JAUEPR010000003">
    <property type="protein sequence ID" value="KAK0487903.1"/>
    <property type="molecule type" value="Genomic_DNA"/>
</dbReference>
<keyword evidence="2" id="KW-1185">Reference proteome</keyword>
<dbReference type="Proteomes" id="UP001175227">
    <property type="component" value="Unassembled WGS sequence"/>
</dbReference>
<name>A0AA39UHN6_9AGAR</name>
<reference evidence="1" key="1">
    <citation type="submission" date="2023-06" db="EMBL/GenBank/DDBJ databases">
        <authorList>
            <consortium name="Lawrence Berkeley National Laboratory"/>
            <person name="Ahrendt S."/>
            <person name="Sahu N."/>
            <person name="Indic B."/>
            <person name="Wong-Bajracharya J."/>
            <person name="Merenyi Z."/>
            <person name="Ke H.-M."/>
            <person name="Monk M."/>
            <person name="Kocsube S."/>
            <person name="Drula E."/>
            <person name="Lipzen A."/>
            <person name="Balint B."/>
            <person name="Henrissat B."/>
            <person name="Andreopoulos B."/>
            <person name="Martin F.M."/>
            <person name="Harder C.B."/>
            <person name="Rigling D."/>
            <person name="Ford K.L."/>
            <person name="Foster G.D."/>
            <person name="Pangilinan J."/>
            <person name="Papanicolaou A."/>
            <person name="Barry K."/>
            <person name="LaButti K."/>
            <person name="Viragh M."/>
            <person name="Koriabine M."/>
            <person name="Yan M."/>
            <person name="Riley R."/>
            <person name="Champramary S."/>
            <person name="Plett K.L."/>
            <person name="Tsai I.J."/>
            <person name="Slot J."/>
            <person name="Sipos G."/>
            <person name="Plett J."/>
            <person name="Nagy L.G."/>
            <person name="Grigoriev I.V."/>
        </authorList>
    </citation>
    <scope>NUCLEOTIDE SEQUENCE</scope>
    <source>
        <strain evidence="1">ICMP 16352</strain>
    </source>
</reference>
<sequence>MSNLPEILALLVQQHSPNIDYDFPKSLSPFLKTNDLPPESDVKVLEDLSKNVSDALRLITSDMESLIGAHSQLKKIQDHLLHVDAEIKRAAPPIERVPVEILMQVFREATSTMGNPLDMRWEPFVISRVCHKWRVVATEQCPEIWTKFMFERAVWDDVEDPIALLSLVLSRGAERSLEFNFNASSDSDVSDYRGLEQTLSENSSNEDEEDEDEGYTRVPWYLRIDDSITKPVLQELVHHCLRWRAVYFSIPTRLFHLLSPIRGKLPALVLFSLDCVADDQAVQSSILTQSHILDGAPLLEIVSVSCHEVDFPLLIPQGVPKLTSYTDIGPRYGDPTLRQHFLEIIRTSPHLKSFSIGQMCSPIVPTLRVVHPGITRLSTSDGTFLRSLTLPELKNMELYDSDENTHDEISSLYDLVVHSACNLSSLKVVYCALNENLIHILEASPDLTTLILEFSLCGAAGANSVPTVKSLFDGLGGFKHILVPRLRNLSLTIALGNEDFGIFDHPFGYCIEDRWRKGILHSVTVAIPWIGTEFTLSQDCREQLIRLKDEGMDIEFTSRRKSLLFL</sequence>
<dbReference type="AlphaFoldDB" id="A0AA39UHN6"/>
<comment type="caution">
    <text evidence="1">The sequence shown here is derived from an EMBL/GenBank/DDBJ whole genome shotgun (WGS) entry which is preliminary data.</text>
</comment>
<accession>A0AA39UHN6</accession>
<protein>
    <recommendedName>
        <fullName evidence="3">F-box domain-containing protein</fullName>
    </recommendedName>
</protein>
<evidence type="ECO:0000313" key="2">
    <source>
        <dbReference type="Proteomes" id="UP001175227"/>
    </source>
</evidence>
<proteinExistence type="predicted"/>
<dbReference type="SUPFAM" id="SSF52047">
    <property type="entry name" value="RNI-like"/>
    <property type="match status" value="1"/>
</dbReference>
<gene>
    <name evidence="1" type="ORF">IW261DRAFT_1450858</name>
</gene>
<evidence type="ECO:0008006" key="3">
    <source>
        <dbReference type="Google" id="ProtNLM"/>
    </source>
</evidence>
<evidence type="ECO:0000313" key="1">
    <source>
        <dbReference type="EMBL" id="KAK0487903.1"/>
    </source>
</evidence>